<evidence type="ECO:0000313" key="5">
    <source>
        <dbReference type="Proteomes" id="UP000278962"/>
    </source>
</evidence>
<dbReference type="SMART" id="SM00421">
    <property type="entry name" value="HTH_LUXR"/>
    <property type="match status" value="1"/>
</dbReference>
<dbReference type="PANTHER" id="PTHR43214:SF42">
    <property type="entry name" value="TRANSCRIPTIONAL REGULATORY PROTEIN DESR"/>
    <property type="match status" value="1"/>
</dbReference>
<dbReference type="AlphaFoldDB" id="A0A660L037"/>
<evidence type="ECO:0000259" key="3">
    <source>
        <dbReference type="PROSITE" id="PS50043"/>
    </source>
</evidence>
<dbReference type="PROSITE" id="PS50043">
    <property type="entry name" value="HTH_LUXR_2"/>
    <property type="match status" value="1"/>
</dbReference>
<dbReference type="Pfam" id="PF13191">
    <property type="entry name" value="AAA_16"/>
    <property type="match status" value="1"/>
</dbReference>
<gene>
    <name evidence="4" type="ORF">C8N24_4272</name>
</gene>
<dbReference type="InterPro" id="IPR016032">
    <property type="entry name" value="Sig_transdc_resp-reg_C-effctor"/>
</dbReference>
<dbReference type="RefSeq" id="WP_170179290.1">
    <property type="nucleotide sequence ID" value="NZ_RBIL01000002.1"/>
</dbReference>
<dbReference type="EMBL" id="RBIL01000002">
    <property type="protein sequence ID" value="RKQ86262.1"/>
    <property type="molecule type" value="Genomic_DNA"/>
</dbReference>
<dbReference type="PROSITE" id="PS00622">
    <property type="entry name" value="HTH_LUXR_1"/>
    <property type="match status" value="1"/>
</dbReference>
<dbReference type="Gene3D" id="1.25.40.10">
    <property type="entry name" value="Tetratricopeptide repeat domain"/>
    <property type="match status" value="1"/>
</dbReference>
<dbReference type="InterPro" id="IPR039420">
    <property type="entry name" value="WalR-like"/>
</dbReference>
<dbReference type="PANTHER" id="PTHR43214">
    <property type="entry name" value="TWO-COMPONENT RESPONSE REGULATOR"/>
    <property type="match status" value="1"/>
</dbReference>
<dbReference type="GO" id="GO:0003677">
    <property type="term" value="F:DNA binding"/>
    <property type="evidence" value="ECO:0007669"/>
    <property type="project" value="UniProtKB-KW"/>
</dbReference>
<dbReference type="InterPro" id="IPR027417">
    <property type="entry name" value="P-loop_NTPase"/>
</dbReference>
<dbReference type="InterPro" id="IPR036388">
    <property type="entry name" value="WH-like_DNA-bd_sf"/>
</dbReference>
<dbReference type="CDD" id="cd06170">
    <property type="entry name" value="LuxR_C_like"/>
    <property type="match status" value="1"/>
</dbReference>
<evidence type="ECO:0000256" key="2">
    <source>
        <dbReference type="SAM" id="MobiDB-lite"/>
    </source>
</evidence>
<dbReference type="SUPFAM" id="SSF48452">
    <property type="entry name" value="TPR-like"/>
    <property type="match status" value="1"/>
</dbReference>
<comment type="caution">
    <text evidence="4">The sequence shown here is derived from an EMBL/GenBank/DDBJ whole genome shotgun (WGS) entry which is preliminary data.</text>
</comment>
<dbReference type="GO" id="GO:0006355">
    <property type="term" value="P:regulation of DNA-templated transcription"/>
    <property type="evidence" value="ECO:0007669"/>
    <property type="project" value="InterPro"/>
</dbReference>
<evidence type="ECO:0000313" key="4">
    <source>
        <dbReference type="EMBL" id="RKQ86262.1"/>
    </source>
</evidence>
<dbReference type="SUPFAM" id="SSF46894">
    <property type="entry name" value="C-terminal effector domain of the bipartite response regulators"/>
    <property type="match status" value="1"/>
</dbReference>
<evidence type="ECO:0000256" key="1">
    <source>
        <dbReference type="ARBA" id="ARBA00023125"/>
    </source>
</evidence>
<keyword evidence="5" id="KW-1185">Reference proteome</keyword>
<dbReference type="InterPro" id="IPR011990">
    <property type="entry name" value="TPR-like_helical_dom_sf"/>
</dbReference>
<name>A0A660L037_9ACTN</name>
<dbReference type="Pfam" id="PF00196">
    <property type="entry name" value="GerE"/>
    <property type="match status" value="1"/>
</dbReference>
<sequence>MELLERDHERAALETAIETGGVVVVLGEAGIGKTALVASAAHGRHALWGACDPLITPRPLGPLRDVAGQVGGAFARAVADGAREDVLAAARAALANAALLVIEDLHWADDATLDVVALLGRGLARGAGASGASGATGAARPAGAGSRPRAPGCLVITARPDARREVRRVLSSLPGERIEPGALSPAAVARLAGRDAPDLHAVTGGNPFFVTEALAAGGDGVPASVRDAVELRVGALSERARAVVELAAVVPGATELWLFAEPAAAIDECIAAGLLHLQGEALAFRHDLARRAVEDSIPPLRRRELDRQVLGALEFAGHDDPARLAHHARRCGDTEAILRLAPRAARAAGAAHQQALEQWEAALEAGAGEEALEGVAVEAYLSGWPERGIEARRTLAERHADDPCRLGDDLRRLSRLLWWSGRGPEALAAGDEAIAILEPLGATRELAMALSTQSQLAMLGDDLRAAIELGQRAATMARWLGDDETVVHALTNVGTALIGGPEHERGRALLAEAIELTRDDDNACRALINRATATLSRRREDTRVDADLDAALTFAREHELYGYLQYALGVRANVHLYRGEWDAAEANARASLDLGEQRGVSLCPGLVCLGRLQARRGEPEAGATLDEAWRWATATGELQRIAPTVAGLAEHAWLDDRLEEQLPHLEATYALADERRQPWVRADMAMWLRRAGRDVPGHPEDPEPYALAAAGDWRAAAAAWQRMQYPYEAAGALAEAGDVEALEVYDRLGASRTAAHLRRRLRANGVRKIPRGPRPASRNAPGGLTPRESEVLAQLRTGATNAEIAQALVISTKTVDHHVSAVLSKLGVTSRRELKRPGRLSSAADRE</sequence>
<proteinExistence type="predicted"/>
<feature type="compositionally biased region" description="Low complexity" evidence="2">
    <location>
        <begin position="132"/>
        <end position="151"/>
    </location>
</feature>
<dbReference type="PRINTS" id="PR00038">
    <property type="entry name" value="HTHLUXR"/>
</dbReference>
<dbReference type="SUPFAM" id="SSF52540">
    <property type="entry name" value="P-loop containing nucleoside triphosphate hydrolases"/>
    <property type="match status" value="1"/>
</dbReference>
<dbReference type="Proteomes" id="UP000278962">
    <property type="component" value="Unassembled WGS sequence"/>
</dbReference>
<protein>
    <submittedName>
        <fullName evidence="4">LuxR family transcriptional regulator</fullName>
    </submittedName>
</protein>
<organism evidence="4 5">
    <name type="scientific">Solirubrobacter pauli</name>
    <dbReference type="NCBI Taxonomy" id="166793"/>
    <lineage>
        <taxon>Bacteria</taxon>
        <taxon>Bacillati</taxon>
        <taxon>Actinomycetota</taxon>
        <taxon>Thermoleophilia</taxon>
        <taxon>Solirubrobacterales</taxon>
        <taxon>Solirubrobacteraceae</taxon>
        <taxon>Solirubrobacter</taxon>
    </lineage>
</organism>
<feature type="domain" description="HTH luxR-type" evidence="3">
    <location>
        <begin position="777"/>
        <end position="842"/>
    </location>
</feature>
<dbReference type="InterPro" id="IPR000792">
    <property type="entry name" value="Tscrpt_reg_LuxR_C"/>
</dbReference>
<dbReference type="InterPro" id="IPR041664">
    <property type="entry name" value="AAA_16"/>
</dbReference>
<reference evidence="4 5" key="1">
    <citation type="submission" date="2018-10" db="EMBL/GenBank/DDBJ databases">
        <title>Genomic Encyclopedia of Archaeal and Bacterial Type Strains, Phase II (KMG-II): from individual species to whole genera.</title>
        <authorList>
            <person name="Goeker M."/>
        </authorList>
    </citation>
    <scope>NUCLEOTIDE SEQUENCE [LARGE SCALE GENOMIC DNA]</scope>
    <source>
        <strain evidence="4 5">DSM 14954</strain>
    </source>
</reference>
<dbReference type="Gene3D" id="1.10.10.10">
    <property type="entry name" value="Winged helix-like DNA-binding domain superfamily/Winged helix DNA-binding domain"/>
    <property type="match status" value="1"/>
</dbReference>
<accession>A0A660L037</accession>
<keyword evidence="1" id="KW-0238">DNA-binding</keyword>
<feature type="region of interest" description="Disordered" evidence="2">
    <location>
        <begin position="127"/>
        <end position="151"/>
    </location>
</feature>